<evidence type="ECO:0000256" key="2">
    <source>
        <dbReference type="ARBA" id="ARBA00022723"/>
    </source>
</evidence>
<dbReference type="Gene3D" id="3.90.45.10">
    <property type="entry name" value="Peptide deformylase"/>
    <property type="match status" value="1"/>
</dbReference>
<dbReference type="GO" id="GO:0006412">
    <property type="term" value="P:translation"/>
    <property type="evidence" value="ECO:0007669"/>
    <property type="project" value="UniProtKB-UniRule"/>
</dbReference>
<dbReference type="CDD" id="cd00487">
    <property type="entry name" value="Pep_deformylase"/>
    <property type="match status" value="1"/>
</dbReference>
<keyword evidence="5 6" id="KW-0408">Iron</keyword>
<organism evidence="7 8">
    <name type="scientific">Paramagnetospirillum magneticum (strain ATCC 700264 / AMB-1)</name>
    <name type="common">Magnetospirillum magneticum</name>
    <dbReference type="NCBI Taxonomy" id="342108"/>
    <lineage>
        <taxon>Bacteria</taxon>
        <taxon>Pseudomonadati</taxon>
        <taxon>Pseudomonadota</taxon>
        <taxon>Alphaproteobacteria</taxon>
        <taxon>Rhodospirillales</taxon>
        <taxon>Magnetospirillaceae</taxon>
        <taxon>Paramagnetospirillum</taxon>
    </lineage>
</organism>
<dbReference type="STRING" id="342108.amb0243"/>
<reference evidence="7 8" key="1">
    <citation type="journal article" date="2005" name="DNA Res.">
        <title>Complete genome sequence of the facultative anaerobic magnetotactic bacterium Magnetospirillum sp. strain AMB-1.</title>
        <authorList>
            <person name="Matsunaga T."/>
            <person name="Okamura Y."/>
            <person name="Fukuda Y."/>
            <person name="Wahyudi A.T."/>
            <person name="Murase Y."/>
            <person name="Takeyama H."/>
        </authorList>
    </citation>
    <scope>NUCLEOTIDE SEQUENCE [LARGE SCALE GENOMIC DNA]</scope>
    <source>
        <strain evidence="8">ATCC 700264 / AMB-1</strain>
    </source>
</reference>
<dbReference type="Pfam" id="PF01327">
    <property type="entry name" value="Pep_deformylase"/>
    <property type="match status" value="1"/>
</dbReference>
<dbReference type="GO" id="GO:0042586">
    <property type="term" value="F:peptide deformylase activity"/>
    <property type="evidence" value="ECO:0007669"/>
    <property type="project" value="UniProtKB-UniRule"/>
</dbReference>
<dbReference type="PANTHER" id="PTHR10458">
    <property type="entry name" value="PEPTIDE DEFORMYLASE"/>
    <property type="match status" value="1"/>
</dbReference>
<dbReference type="PANTHER" id="PTHR10458:SF22">
    <property type="entry name" value="PEPTIDE DEFORMYLASE"/>
    <property type="match status" value="1"/>
</dbReference>
<dbReference type="InterPro" id="IPR023635">
    <property type="entry name" value="Peptide_deformylase"/>
</dbReference>
<protein>
    <recommendedName>
        <fullName evidence="6">Peptide deformylase</fullName>
        <shortName evidence="6">PDF</shortName>
        <ecNumber evidence="6">3.5.1.88</ecNumber>
    </recommendedName>
    <alternativeName>
        <fullName evidence="6">Polypeptide deformylase</fullName>
    </alternativeName>
</protein>
<proteinExistence type="inferred from homology"/>
<dbReference type="HOGENOM" id="CLU_061901_2_0_5"/>
<dbReference type="GO" id="GO:0046872">
    <property type="term" value="F:metal ion binding"/>
    <property type="evidence" value="ECO:0007669"/>
    <property type="project" value="UniProtKB-KW"/>
</dbReference>
<comment type="function">
    <text evidence="6">Removes the formyl group from the N-terminal Met of newly synthesized proteins. Requires at least a dipeptide for an efficient rate of reaction. N-terminal L-methionine is a prerequisite for activity but the enzyme has broad specificity at other positions.</text>
</comment>
<comment type="catalytic activity">
    <reaction evidence="6">
        <text>N-terminal N-formyl-L-methionyl-[peptide] + H2O = N-terminal L-methionyl-[peptide] + formate</text>
        <dbReference type="Rhea" id="RHEA:24420"/>
        <dbReference type="Rhea" id="RHEA-COMP:10639"/>
        <dbReference type="Rhea" id="RHEA-COMP:10640"/>
        <dbReference type="ChEBI" id="CHEBI:15377"/>
        <dbReference type="ChEBI" id="CHEBI:15740"/>
        <dbReference type="ChEBI" id="CHEBI:49298"/>
        <dbReference type="ChEBI" id="CHEBI:64731"/>
        <dbReference type="EC" id="3.5.1.88"/>
    </reaction>
</comment>
<evidence type="ECO:0000256" key="5">
    <source>
        <dbReference type="ARBA" id="ARBA00023004"/>
    </source>
</evidence>
<dbReference type="SUPFAM" id="SSF56420">
    <property type="entry name" value="Peptide deformylase"/>
    <property type="match status" value="1"/>
</dbReference>
<dbReference type="EMBL" id="AP007255">
    <property type="protein sequence ID" value="BAE49047.1"/>
    <property type="molecule type" value="Genomic_DNA"/>
</dbReference>
<dbReference type="NCBIfam" id="TIGR00079">
    <property type="entry name" value="pept_deformyl"/>
    <property type="match status" value="1"/>
</dbReference>
<sequence>MTSPPTRPMSDGRDFIESSIMAVLPILTAPDPVLKSKSKPVATVDDRIRTLLADMLDTMYHAPGIGLAAPQIGVLERVIVMDIGRKEEDRAPIRMVNPEIVWASDEDNTYEEGCLSVPEHYSNVVRPASVKVRYLDETGAKQEILADGLLATVVQHEMDHLDGILFIDHLSSLKRNMILRKLLKARKESE</sequence>
<comment type="cofactor">
    <cofactor evidence="6">
        <name>Fe(2+)</name>
        <dbReference type="ChEBI" id="CHEBI:29033"/>
    </cofactor>
    <text evidence="6">Binds 1 Fe(2+) ion.</text>
</comment>
<feature type="binding site" evidence="6">
    <location>
        <position position="160"/>
    </location>
    <ligand>
        <name>Fe cation</name>
        <dbReference type="ChEBI" id="CHEBI:24875"/>
    </ligand>
</feature>
<evidence type="ECO:0000313" key="8">
    <source>
        <dbReference type="Proteomes" id="UP000007058"/>
    </source>
</evidence>
<evidence type="ECO:0000256" key="4">
    <source>
        <dbReference type="ARBA" id="ARBA00022917"/>
    </source>
</evidence>
<feature type="binding site" evidence="6">
    <location>
        <position position="114"/>
    </location>
    <ligand>
        <name>Fe cation</name>
        <dbReference type="ChEBI" id="CHEBI:24875"/>
    </ligand>
</feature>
<keyword evidence="4 6" id="KW-0648">Protein biosynthesis</keyword>
<feature type="active site" evidence="6">
    <location>
        <position position="157"/>
    </location>
</feature>
<keyword evidence="3 6" id="KW-0378">Hydrolase</keyword>
<accession>Q2WAS8</accession>
<dbReference type="KEGG" id="mag:amb0243"/>
<dbReference type="EC" id="3.5.1.88" evidence="6"/>
<comment type="similarity">
    <text evidence="1 6">Belongs to the polypeptide deformylase family.</text>
</comment>
<dbReference type="Proteomes" id="UP000007058">
    <property type="component" value="Chromosome"/>
</dbReference>
<evidence type="ECO:0000256" key="6">
    <source>
        <dbReference type="HAMAP-Rule" id="MF_00163"/>
    </source>
</evidence>
<dbReference type="PIRSF" id="PIRSF004749">
    <property type="entry name" value="Pep_def"/>
    <property type="match status" value="1"/>
</dbReference>
<gene>
    <name evidence="6" type="primary">def</name>
    <name evidence="7" type="ordered locus">amb0243</name>
</gene>
<keyword evidence="2 6" id="KW-0479">Metal-binding</keyword>
<evidence type="ECO:0000256" key="1">
    <source>
        <dbReference type="ARBA" id="ARBA00010759"/>
    </source>
</evidence>
<dbReference type="PRINTS" id="PR01576">
    <property type="entry name" value="PDEFORMYLASE"/>
</dbReference>
<evidence type="ECO:0000313" key="7">
    <source>
        <dbReference type="EMBL" id="BAE49047.1"/>
    </source>
</evidence>
<dbReference type="HAMAP" id="MF_00163">
    <property type="entry name" value="Pep_deformylase"/>
    <property type="match status" value="1"/>
</dbReference>
<dbReference type="InterPro" id="IPR036821">
    <property type="entry name" value="Peptide_deformylase_sf"/>
</dbReference>
<evidence type="ECO:0000256" key="3">
    <source>
        <dbReference type="ARBA" id="ARBA00022801"/>
    </source>
</evidence>
<dbReference type="AlphaFoldDB" id="Q2WAS8"/>
<name>Q2WAS8_PARM1</name>
<keyword evidence="8" id="KW-1185">Reference proteome</keyword>
<dbReference type="NCBIfam" id="NF001159">
    <property type="entry name" value="PRK00150.1-3"/>
    <property type="match status" value="1"/>
</dbReference>
<feature type="binding site" evidence="6">
    <location>
        <position position="156"/>
    </location>
    <ligand>
        <name>Fe cation</name>
        <dbReference type="ChEBI" id="CHEBI:24875"/>
    </ligand>
</feature>
<dbReference type="FunFam" id="3.90.45.10:FF:000005">
    <property type="entry name" value="Peptide deformylase"/>
    <property type="match status" value="1"/>
</dbReference>